<dbReference type="EMBL" id="CYUD01000001">
    <property type="protein sequence ID" value="CUJ83454.1"/>
    <property type="molecule type" value="Genomic_DNA"/>
</dbReference>
<evidence type="ECO:0000313" key="2">
    <source>
        <dbReference type="Proteomes" id="UP000051260"/>
    </source>
</evidence>
<protein>
    <submittedName>
        <fullName evidence="1">Uncharacterized protein</fullName>
    </submittedName>
</protein>
<accession>A0A0P1IC84</accession>
<keyword evidence="2" id="KW-1185">Reference proteome</keyword>
<name>A0A0P1IC84_9RHOB</name>
<reference evidence="2" key="1">
    <citation type="submission" date="2015-09" db="EMBL/GenBank/DDBJ databases">
        <authorList>
            <person name="Rodrigo-Torres L."/>
            <person name="Arahal D.R."/>
        </authorList>
    </citation>
    <scope>NUCLEOTIDE SEQUENCE [LARGE SCALE GENOMIC DNA]</scope>
    <source>
        <strain evidence="2">CECT 5091</strain>
    </source>
</reference>
<proteinExistence type="predicted"/>
<sequence length="102" mass="11244">MSVHALFKRTEQSVGLISGLQQYQRATPSIAVVTLAENTLTSKHLQQSQGSSEPTIVGKHRLALRLSQFAEAFCESLQIKLPFNFIFLDLALPITVSCLVET</sequence>
<evidence type="ECO:0000313" key="1">
    <source>
        <dbReference type="EMBL" id="CUJ83454.1"/>
    </source>
</evidence>
<organism evidence="1 2">
    <name type="scientific">Ruegeria denitrificans</name>
    <dbReference type="NCBI Taxonomy" id="1715692"/>
    <lineage>
        <taxon>Bacteria</taxon>
        <taxon>Pseudomonadati</taxon>
        <taxon>Pseudomonadota</taxon>
        <taxon>Alphaproteobacteria</taxon>
        <taxon>Rhodobacterales</taxon>
        <taxon>Roseobacteraceae</taxon>
        <taxon>Ruegeria</taxon>
    </lineage>
</organism>
<gene>
    <name evidence="1" type="ORF">RUE5091_00111</name>
</gene>
<dbReference type="STRING" id="1715692.RUE5091_00111"/>
<dbReference type="Proteomes" id="UP000051260">
    <property type="component" value="Unassembled WGS sequence"/>
</dbReference>
<dbReference type="AlphaFoldDB" id="A0A0P1IC84"/>